<dbReference type="InterPro" id="IPR029058">
    <property type="entry name" value="AB_hydrolase_fold"/>
</dbReference>
<dbReference type="InterPro" id="IPR050266">
    <property type="entry name" value="AB_hydrolase_sf"/>
</dbReference>
<dbReference type="InterPro" id="IPR000073">
    <property type="entry name" value="AB_hydrolase_1"/>
</dbReference>
<accession>A0A7H9E725</accession>
<protein>
    <submittedName>
        <fullName evidence="2">Alpha/beta fold hydrolase</fullName>
    </submittedName>
</protein>
<organism evidence="2 3">
    <name type="scientific">Lactobacillus crispatus</name>
    <dbReference type="NCBI Taxonomy" id="47770"/>
    <lineage>
        <taxon>Bacteria</taxon>
        <taxon>Bacillati</taxon>
        <taxon>Bacillota</taxon>
        <taxon>Bacilli</taxon>
        <taxon>Lactobacillales</taxon>
        <taxon>Lactobacillaceae</taxon>
        <taxon>Lactobacillus</taxon>
    </lineage>
</organism>
<dbReference type="RefSeq" id="WP_180861685.1">
    <property type="nucleotide sequence ID" value="NZ_CP047415.1"/>
</dbReference>
<keyword evidence="2" id="KW-0378">Hydrolase</keyword>
<gene>
    <name evidence="2" type="ORF">GTO85_03025</name>
</gene>
<dbReference type="Pfam" id="PF00561">
    <property type="entry name" value="Abhydrolase_1"/>
    <property type="match status" value="1"/>
</dbReference>
<dbReference type="EMBL" id="CP047415">
    <property type="protein sequence ID" value="QLL73414.1"/>
    <property type="molecule type" value="Genomic_DNA"/>
</dbReference>
<dbReference type="GO" id="GO:0016787">
    <property type="term" value="F:hydrolase activity"/>
    <property type="evidence" value="ECO:0007669"/>
    <property type="project" value="UniProtKB-KW"/>
</dbReference>
<sequence length="265" mass="30474">MDFVTSDGIRINYQIKGTGKPIIFVTGFGGYKEVWTEQVDYFAKMGYQVITYDHRNFGQSQRTEKGHTLQRLTDDLIELVHYLDINEVAFIGHSMGSSLLYDLIKTAPELAKLVVVVDQTPYMLNTANWQYGFMNYTPNNYVEEAKKEPQVHETLNGLSDKVAFALNKTRIEHPFSRADNFDLLCEHITYDWREVVKNSNVPVDVIAAVQSPYYNSDFTKWMIEANSSIKAALVDNCGHDIMAEVPDRFNQILRHFLLVNHYLSN</sequence>
<evidence type="ECO:0000259" key="1">
    <source>
        <dbReference type="Pfam" id="PF00561"/>
    </source>
</evidence>
<dbReference type="Gene3D" id="3.40.50.1820">
    <property type="entry name" value="alpha/beta hydrolase"/>
    <property type="match status" value="1"/>
</dbReference>
<evidence type="ECO:0000313" key="2">
    <source>
        <dbReference type="EMBL" id="QLL73414.1"/>
    </source>
</evidence>
<proteinExistence type="predicted"/>
<dbReference type="SUPFAM" id="SSF53474">
    <property type="entry name" value="alpha/beta-Hydrolases"/>
    <property type="match status" value="1"/>
</dbReference>
<name>A0A7H9E725_9LACO</name>
<dbReference type="PANTHER" id="PTHR43798">
    <property type="entry name" value="MONOACYLGLYCEROL LIPASE"/>
    <property type="match status" value="1"/>
</dbReference>
<reference evidence="2 3" key="1">
    <citation type="submission" date="2020-01" db="EMBL/GenBank/DDBJ databases">
        <title>Complete and circular genome sequences of six lactobacillus isolates from horses.</title>
        <authorList>
            <person name="Hassan H.M."/>
        </authorList>
    </citation>
    <scope>NUCLEOTIDE SEQUENCE [LARGE SCALE GENOMIC DNA]</scope>
    <source>
        <strain evidence="2 3">1D</strain>
    </source>
</reference>
<feature type="domain" description="AB hydrolase-1" evidence="1">
    <location>
        <begin position="20"/>
        <end position="128"/>
    </location>
</feature>
<dbReference type="AlphaFoldDB" id="A0A7H9E725"/>
<evidence type="ECO:0000313" key="3">
    <source>
        <dbReference type="Proteomes" id="UP000510660"/>
    </source>
</evidence>
<dbReference type="Proteomes" id="UP000510660">
    <property type="component" value="Chromosome"/>
</dbReference>